<reference evidence="6" key="2">
    <citation type="submission" date="2021-04" db="EMBL/GenBank/DDBJ databases">
        <authorList>
            <person name="Gilroy R."/>
        </authorList>
    </citation>
    <scope>NUCLEOTIDE SEQUENCE</scope>
    <source>
        <strain evidence="6">378</strain>
    </source>
</reference>
<dbReference type="PROSITE" id="PS00356">
    <property type="entry name" value="HTH_LACI_1"/>
    <property type="match status" value="1"/>
</dbReference>
<keyword evidence="3" id="KW-0804">Transcription</keyword>
<feature type="compositionally biased region" description="Low complexity" evidence="4">
    <location>
        <begin position="457"/>
        <end position="519"/>
    </location>
</feature>
<dbReference type="SMART" id="SM00354">
    <property type="entry name" value="HTH_LACI"/>
    <property type="match status" value="1"/>
</dbReference>
<accession>A0A948TIC6</accession>
<dbReference type="InterPro" id="IPR028082">
    <property type="entry name" value="Peripla_BP_I"/>
</dbReference>
<dbReference type="SUPFAM" id="SSF53822">
    <property type="entry name" value="Periplasmic binding protein-like I"/>
    <property type="match status" value="1"/>
</dbReference>
<dbReference type="Gene3D" id="1.10.260.40">
    <property type="entry name" value="lambda repressor-like DNA-binding domains"/>
    <property type="match status" value="1"/>
</dbReference>
<sequence>MATIRDVARLARVSVATVSRVLNGSNKVSFRSRMAVLQAQKELGFYLNANARALVQRDSHTIGIVVSEISDPYFGAAVRACDDAIHEMGYTLLVGQGYHNADRERRAIDDLLSYQCRGLIIHALALSDAELKHYMDNVPYMVLINRILPGYEDRCLNCDNYMGECLAIEELIAHGHRKIAFINSHHNIMDSEERLQGYRDTLAKYNIVYNPDLVFKGTPSLEGGAEAAKILLERFEPIKDFTAVACYSDVMAAGLMATLHHHHLRIPEDISIIGFDNLYLSYCLIPALSTVNNPVTLMAKEAVLRSLDLYEGNAVAEPHRMDVKLISRESVAAPAIIRKVGVTRKSRQSTSTNTSATAAATTKATKATPKKASASKAKTAAAKTTSSKSAAPDSAPAANTADATTTTAPTATTAAAKKSTRKAAATAAPDLPLVASISEDSAEVRSTRSTAKKASSKAKTAPVATTTTPATSATKATAKTAAKATPVTKATPKAKATTTSKGAASKKAATTSRTATSKA</sequence>
<dbReference type="GO" id="GO:0003700">
    <property type="term" value="F:DNA-binding transcription factor activity"/>
    <property type="evidence" value="ECO:0007669"/>
    <property type="project" value="TreeGrafter"/>
</dbReference>
<evidence type="ECO:0000313" key="6">
    <source>
        <dbReference type="EMBL" id="MBU3845213.1"/>
    </source>
</evidence>
<keyword evidence="2" id="KW-0238">DNA-binding</keyword>
<dbReference type="Pfam" id="PF00356">
    <property type="entry name" value="LacI"/>
    <property type="match status" value="1"/>
</dbReference>
<dbReference type="PANTHER" id="PTHR30146">
    <property type="entry name" value="LACI-RELATED TRANSCRIPTIONAL REPRESSOR"/>
    <property type="match status" value="1"/>
</dbReference>
<feature type="region of interest" description="Disordered" evidence="4">
    <location>
        <begin position="342"/>
        <end position="416"/>
    </location>
</feature>
<dbReference type="SUPFAM" id="SSF47413">
    <property type="entry name" value="lambda repressor-like DNA-binding domains"/>
    <property type="match status" value="1"/>
</dbReference>
<feature type="compositionally biased region" description="Low complexity" evidence="4">
    <location>
        <begin position="349"/>
        <end position="416"/>
    </location>
</feature>
<dbReference type="EMBL" id="JAHLFE010000209">
    <property type="protein sequence ID" value="MBU3845213.1"/>
    <property type="molecule type" value="Genomic_DNA"/>
</dbReference>
<dbReference type="PROSITE" id="PS50932">
    <property type="entry name" value="HTH_LACI_2"/>
    <property type="match status" value="1"/>
</dbReference>
<dbReference type="AlphaFoldDB" id="A0A948TIC6"/>
<organism evidence="6 7">
    <name type="scientific">Candidatus Anaerobiospirillum pullicola</name>
    <dbReference type="NCBI Taxonomy" id="2838451"/>
    <lineage>
        <taxon>Bacteria</taxon>
        <taxon>Pseudomonadati</taxon>
        <taxon>Pseudomonadota</taxon>
        <taxon>Gammaproteobacteria</taxon>
        <taxon>Aeromonadales</taxon>
        <taxon>Succinivibrionaceae</taxon>
        <taxon>Anaerobiospirillum</taxon>
    </lineage>
</organism>
<dbReference type="InterPro" id="IPR010982">
    <property type="entry name" value="Lambda_DNA-bd_dom_sf"/>
</dbReference>
<feature type="region of interest" description="Disordered" evidence="4">
    <location>
        <begin position="440"/>
        <end position="519"/>
    </location>
</feature>
<reference evidence="6" key="1">
    <citation type="journal article" date="2021" name="PeerJ">
        <title>Extensive microbial diversity within the chicken gut microbiome revealed by metagenomics and culture.</title>
        <authorList>
            <person name="Gilroy R."/>
            <person name="Ravi A."/>
            <person name="Getino M."/>
            <person name="Pursley I."/>
            <person name="Horton D.L."/>
            <person name="Alikhan N.F."/>
            <person name="Baker D."/>
            <person name="Gharbi K."/>
            <person name="Hall N."/>
            <person name="Watson M."/>
            <person name="Adriaenssens E.M."/>
            <person name="Foster-Nyarko E."/>
            <person name="Jarju S."/>
            <person name="Secka A."/>
            <person name="Antonio M."/>
            <person name="Oren A."/>
            <person name="Chaudhuri R.R."/>
            <person name="La Ragione R."/>
            <person name="Hildebrand F."/>
            <person name="Pallen M.J."/>
        </authorList>
    </citation>
    <scope>NUCLEOTIDE SEQUENCE</scope>
    <source>
        <strain evidence="6">378</strain>
    </source>
</reference>
<dbReference type="GO" id="GO:0000976">
    <property type="term" value="F:transcription cis-regulatory region binding"/>
    <property type="evidence" value="ECO:0007669"/>
    <property type="project" value="TreeGrafter"/>
</dbReference>
<protein>
    <submittedName>
        <fullName evidence="6">Substrate-binding domain-containing protein</fullName>
    </submittedName>
</protein>
<evidence type="ECO:0000256" key="1">
    <source>
        <dbReference type="ARBA" id="ARBA00023015"/>
    </source>
</evidence>
<dbReference type="PANTHER" id="PTHR30146:SF109">
    <property type="entry name" value="HTH-TYPE TRANSCRIPTIONAL REGULATOR GALS"/>
    <property type="match status" value="1"/>
</dbReference>
<dbReference type="CDD" id="cd01392">
    <property type="entry name" value="HTH_LacI"/>
    <property type="match status" value="1"/>
</dbReference>
<evidence type="ECO:0000256" key="3">
    <source>
        <dbReference type="ARBA" id="ARBA00023163"/>
    </source>
</evidence>
<evidence type="ECO:0000259" key="5">
    <source>
        <dbReference type="PROSITE" id="PS50932"/>
    </source>
</evidence>
<evidence type="ECO:0000313" key="7">
    <source>
        <dbReference type="Proteomes" id="UP000733611"/>
    </source>
</evidence>
<evidence type="ECO:0000256" key="2">
    <source>
        <dbReference type="ARBA" id="ARBA00023125"/>
    </source>
</evidence>
<dbReference type="PRINTS" id="PR00036">
    <property type="entry name" value="HTHLACI"/>
</dbReference>
<dbReference type="Pfam" id="PF13377">
    <property type="entry name" value="Peripla_BP_3"/>
    <property type="match status" value="1"/>
</dbReference>
<dbReference type="InterPro" id="IPR000843">
    <property type="entry name" value="HTH_LacI"/>
</dbReference>
<keyword evidence="1" id="KW-0805">Transcription regulation</keyword>
<dbReference type="InterPro" id="IPR046335">
    <property type="entry name" value="LacI/GalR-like_sensor"/>
</dbReference>
<feature type="domain" description="HTH lacI-type" evidence="5">
    <location>
        <begin position="2"/>
        <end position="56"/>
    </location>
</feature>
<comment type="caution">
    <text evidence="6">The sequence shown here is derived from an EMBL/GenBank/DDBJ whole genome shotgun (WGS) entry which is preliminary data.</text>
</comment>
<dbReference type="Gene3D" id="3.40.50.2300">
    <property type="match status" value="2"/>
</dbReference>
<gene>
    <name evidence="6" type="ORF">H9847_10205</name>
</gene>
<dbReference type="CDD" id="cd06270">
    <property type="entry name" value="PBP1_GalS-like"/>
    <property type="match status" value="1"/>
</dbReference>
<evidence type="ECO:0000256" key="4">
    <source>
        <dbReference type="SAM" id="MobiDB-lite"/>
    </source>
</evidence>
<name>A0A948TIC6_9GAMM</name>
<proteinExistence type="predicted"/>
<dbReference type="Proteomes" id="UP000733611">
    <property type="component" value="Unassembled WGS sequence"/>
</dbReference>